<keyword evidence="6" id="KW-1185">Reference proteome</keyword>
<dbReference type="PANTHER" id="PTHR21683:SF3">
    <property type="entry name" value="CILIA AND FLAGELLA ASSOCIATED PROTEIN 100"/>
    <property type="match status" value="1"/>
</dbReference>
<feature type="compositionally biased region" description="Low complexity" evidence="3">
    <location>
        <begin position="72"/>
        <end position="81"/>
    </location>
</feature>
<dbReference type="OrthoDB" id="10264063at2759"/>
<feature type="domain" description="DUF4200" evidence="4">
    <location>
        <begin position="199"/>
        <end position="317"/>
    </location>
</feature>
<dbReference type="Pfam" id="PF13863">
    <property type="entry name" value="DUF4200"/>
    <property type="match status" value="1"/>
</dbReference>
<evidence type="ECO:0000313" key="6">
    <source>
        <dbReference type="Proteomes" id="UP000274922"/>
    </source>
</evidence>
<feature type="coiled-coil region" evidence="2">
    <location>
        <begin position="213"/>
        <end position="240"/>
    </location>
</feature>
<dbReference type="InterPro" id="IPR025252">
    <property type="entry name" value="DUF4200"/>
</dbReference>
<evidence type="ECO:0000256" key="1">
    <source>
        <dbReference type="ARBA" id="ARBA00023054"/>
    </source>
</evidence>
<protein>
    <recommendedName>
        <fullName evidence="4">DUF4200 domain-containing protein</fullName>
    </recommendedName>
</protein>
<feature type="coiled-coil region" evidence="2">
    <location>
        <begin position="406"/>
        <end position="458"/>
    </location>
</feature>
<evidence type="ECO:0000256" key="3">
    <source>
        <dbReference type="SAM" id="MobiDB-lite"/>
    </source>
</evidence>
<feature type="compositionally biased region" description="Low complexity" evidence="3">
    <location>
        <begin position="94"/>
        <end position="113"/>
    </location>
</feature>
<feature type="coiled-coil region" evidence="2">
    <location>
        <begin position="280"/>
        <end position="307"/>
    </location>
</feature>
<evidence type="ECO:0000259" key="4">
    <source>
        <dbReference type="Pfam" id="PF13863"/>
    </source>
</evidence>
<reference evidence="6" key="1">
    <citation type="journal article" date="2018" name="Nat. Microbiol.">
        <title>Leveraging single-cell genomics to expand the fungal tree of life.</title>
        <authorList>
            <person name="Ahrendt S.R."/>
            <person name="Quandt C.A."/>
            <person name="Ciobanu D."/>
            <person name="Clum A."/>
            <person name="Salamov A."/>
            <person name="Andreopoulos B."/>
            <person name="Cheng J.F."/>
            <person name="Woyke T."/>
            <person name="Pelin A."/>
            <person name="Henrissat B."/>
            <person name="Reynolds N.K."/>
            <person name="Benny G.L."/>
            <person name="Smith M.E."/>
            <person name="James T.Y."/>
            <person name="Grigoriev I.V."/>
        </authorList>
    </citation>
    <scope>NUCLEOTIDE SEQUENCE [LARGE SCALE GENOMIC DNA]</scope>
    <source>
        <strain evidence="6">ATCC 52028</strain>
    </source>
</reference>
<dbReference type="Proteomes" id="UP000274922">
    <property type="component" value="Unassembled WGS sequence"/>
</dbReference>
<evidence type="ECO:0000256" key="2">
    <source>
        <dbReference type="SAM" id="Coils"/>
    </source>
</evidence>
<feature type="coiled-coil region" evidence="2">
    <location>
        <begin position="531"/>
        <end position="558"/>
    </location>
</feature>
<dbReference type="AlphaFoldDB" id="A0A4P9XCX1"/>
<feature type="region of interest" description="Disordered" evidence="3">
    <location>
        <begin position="1"/>
        <end position="113"/>
    </location>
</feature>
<organism evidence="5 6">
    <name type="scientific">Caulochytrium protostelioides</name>
    <dbReference type="NCBI Taxonomy" id="1555241"/>
    <lineage>
        <taxon>Eukaryota</taxon>
        <taxon>Fungi</taxon>
        <taxon>Fungi incertae sedis</taxon>
        <taxon>Chytridiomycota</taxon>
        <taxon>Chytridiomycota incertae sedis</taxon>
        <taxon>Chytridiomycetes</taxon>
        <taxon>Caulochytriales</taxon>
        <taxon>Caulochytriaceae</taxon>
        <taxon>Caulochytrium</taxon>
    </lineage>
</organism>
<feature type="compositionally biased region" description="Low complexity" evidence="3">
    <location>
        <begin position="30"/>
        <end position="43"/>
    </location>
</feature>
<gene>
    <name evidence="5" type="ORF">CXG81DRAFT_10102</name>
</gene>
<dbReference type="InterPro" id="IPR051147">
    <property type="entry name" value="CFAP_domain-containing"/>
</dbReference>
<proteinExistence type="predicted"/>
<dbReference type="STRING" id="1555241.A0A4P9XCX1"/>
<feature type="compositionally biased region" description="Polar residues" evidence="3">
    <location>
        <begin position="1"/>
        <end position="15"/>
    </location>
</feature>
<name>A0A4P9XCX1_9FUNG</name>
<dbReference type="EMBL" id="ML014131">
    <property type="protein sequence ID" value="RKP02991.1"/>
    <property type="molecule type" value="Genomic_DNA"/>
</dbReference>
<feature type="compositionally biased region" description="Gly residues" evidence="3">
    <location>
        <begin position="82"/>
        <end position="93"/>
    </location>
</feature>
<evidence type="ECO:0000313" key="5">
    <source>
        <dbReference type="EMBL" id="RKP02991.1"/>
    </source>
</evidence>
<keyword evidence="1 2" id="KW-0175">Coiled coil</keyword>
<dbReference type="PANTHER" id="PTHR21683">
    <property type="entry name" value="COILED-COIL DOMAIN-CONTAINING PROTEIN 42 LIKE-2-LIKE-RELATED"/>
    <property type="match status" value="1"/>
</dbReference>
<sequence length="611" mass="67390">MATLPSASRESSTRSLGAPHPPQLVHPRYAAQRAADALLARPVAAHHEPRNRIIKLPDLDGAADRGRGRGRGPPSARSLNGARGGSAPGGAGAGRSTSAPADSESGAAAAAAAPAPFTLPTDAQLIKIREDARLARKHARAGGAHRRLYQTGGSRKTFREILAEGDDSAALANAQRKVQQSRLESQGETEFGKEYLQSFITKKREIFLVQYALGVKREEIEKLEEIGQQEEQKLLEEERALEEDAAKFDAFLKENDRNSVEAIKKAEVETKAKLEKMAEIKRLNALISNVRSEMAKNEDQLKDLKKYRQFLDALVPKEYRLQHASLGTTHLPRPTSADALAAAAGVETRTETAAVAASPGQLGRKTADEYDIEEDPLTLAYFDSPQKLLDIFTDLEESNLVLIQNCQDAEEALEEVKLALADAEGKLAEDTLSLSQQIDQLNTAIAKEDEKAAHLQLRADALTSSATGAEQQERGLAQLHARIQDLYTKSTSDSDGSLTTLQMLTAVENKLESLFTAIEGMPADKVLQAEKIRDKERRQQARQEKMALQRQMQEDRVQRALERAKAPPKRRPGKPVMTRSVLGPRRVNKTKEVIRKRNEEDLEYYFQDLEL</sequence>
<feature type="region of interest" description="Disordered" evidence="3">
    <location>
        <begin position="562"/>
        <end position="584"/>
    </location>
</feature>
<dbReference type="GO" id="GO:0005856">
    <property type="term" value="C:cytoskeleton"/>
    <property type="evidence" value="ECO:0007669"/>
    <property type="project" value="UniProtKB-ARBA"/>
</dbReference>
<accession>A0A4P9XCX1</accession>
<feature type="compositionally biased region" description="Basic and acidic residues" evidence="3">
    <location>
        <begin position="45"/>
        <end position="67"/>
    </location>
</feature>